<protein>
    <submittedName>
        <fullName evidence="1">GNS1/SUR4 family-domain-containing protein</fullName>
    </submittedName>
</protein>
<dbReference type="Proteomes" id="UP001433508">
    <property type="component" value="Unassembled WGS sequence"/>
</dbReference>
<dbReference type="EMBL" id="MU971396">
    <property type="protein sequence ID" value="KAK9236085.1"/>
    <property type="molecule type" value="Genomic_DNA"/>
</dbReference>
<organism evidence="1 2">
    <name type="scientific">Lipomyces kononenkoae</name>
    <name type="common">Yeast</name>
    <dbReference type="NCBI Taxonomy" id="34357"/>
    <lineage>
        <taxon>Eukaryota</taxon>
        <taxon>Fungi</taxon>
        <taxon>Dikarya</taxon>
        <taxon>Ascomycota</taxon>
        <taxon>Saccharomycotina</taxon>
        <taxon>Lipomycetes</taxon>
        <taxon>Lipomycetales</taxon>
        <taxon>Lipomycetaceae</taxon>
        <taxon>Lipomyces</taxon>
    </lineage>
</organism>
<evidence type="ECO:0000313" key="1">
    <source>
        <dbReference type="EMBL" id="KAK9236085.1"/>
    </source>
</evidence>
<name>A0ACC3SXG4_LIPKO</name>
<gene>
    <name evidence="1" type="ORF">V1525DRAFT_408006</name>
</gene>
<comment type="caution">
    <text evidence="1">The sequence shown here is derived from an EMBL/GenBank/DDBJ whole genome shotgun (WGS) entry which is preliminary data.</text>
</comment>
<keyword evidence="2" id="KW-1185">Reference proteome</keyword>
<evidence type="ECO:0000313" key="2">
    <source>
        <dbReference type="Proteomes" id="UP001433508"/>
    </source>
</evidence>
<reference evidence="2" key="1">
    <citation type="journal article" date="2024" name="Front. Bioeng. Biotechnol.">
        <title>Genome-scale model development and genomic sequencing of the oleaginous clade Lipomyces.</title>
        <authorList>
            <person name="Czajka J.J."/>
            <person name="Han Y."/>
            <person name="Kim J."/>
            <person name="Mondo S.J."/>
            <person name="Hofstad B.A."/>
            <person name="Robles A."/>
            <person name="Haridas S."/>
            <person name="Riley R."/>
            <person name="LaButti K."/>
            <person name="Pangilinan J."/>
            <person name="Andreopoulos W."/>
            <person name="Lipzen A."/>
            <person name="Yan J."/>
            <person name="Wang M."/>
            <person name="Ng V."/>
            <person name="Grigoriev I.V."/>
            <person name="Spatafora J.W."/>
            <person name="Magnuson J.K."/>
            <person name="Baker S.E."/>
            <person name="Pomraning K.R."/>
        </authorList>
    </citation>
    <scope>NUCLEOTIDE SEQUENCE [LARGE SCALE GENOMIC DNA]</scope>
    <source>
        <strain evidence="2">CBS 7786</strain>
    </source>
</reference>
<accession>A0ACC3SXG4</accession>
<proteinExistence type="predicted"/>
<sequence length="329" mass="37223">MAVTLDSVIEYLQPQVPTVDRPFGIYLWDIFVDACTTLLGWNPSEFVFTQGVLPLSTFNPVVITIALYYVVILGGREIMKGFAPMKLSFLFRVHNILLTFISGLLLALLVEQLFPIIYRHGLFYAICNEGSWTQQIVTLYYLNYLTKYVELLDTVFLVVKKKPLTFLHCYHHGATAALCYSQLIGHTSVSWVVISLNLGVHVVMYWYYFLSSCGIRVWWKEWVTRLQIIQFVIDLGFVYFASYTYFTSNYFPELPNAGNCAGEEFAAIYGCLVLTSYLFLFIAFYISVYHKKGKKAAAAKAAAASATNGEKKEPVASPVKVAKKPSKKA</sequence>